<reference evidence="1" key="2">
    <citation type="submission" date="2022-06" db="UniProtKB">
        <authorList>
            <consortium name="EnsemblMetazoa"/>
        </authorList>
    </citation>
    <scope>IDENTIFICATION</scope>
    <source>
        <strain evidence="1">PS312</strain>
    </source>
</reference>
<dbReference type="EnsemblMetazoa" id="PPA46068.1">
    <property type="protein sequence ID" value="PPA46068.1"/>
    <property type="gene ID" value="WBGene00284437"/>
</dbReference>
<accession>A0A8R1Z905</accession>
<keyword evidence="2" id="KW-1185">Reference proteome</keyword>
<dbReference type="Proteomes" id="UP000005239">
    <property type="component" value="Unassembled WGS sequence"/>
</dbReference>
<proteinExistence type="predicted"/>
<gene>
    <name evidence="1" type="primary">WBGene00284437</name>
</gene>
<accession>A0A2A6BX45</accession>
<protein>
    <submittedName>
        <fullName evidence="1">Uncharacterized protein</fullName>
    </submittedName>
</protein>
<evidence type="ECO:0000313" key="1">
    <source>
        <dbReference type="EnsemblMetazoa" id="PPA46068.1"/>
    </source>
</evidence>
<dbReference type="AlphaFoldDB" id="A0A2A6BX45"/>
<reference evidence="2" key="1">
    <citation type="journal article" date="2008" name="Nat. Genet.">
        <title>The Pristionchus pacificus genome provides a unique perspective on nematode lifestyle and parasitism.</title>
        <authorList>
            <person name="Dieterich C."/>
            <person name="Clifton S.W."/>
            <person name="Schuster L.N."/>
            <person name="Chinwalla A."/>
            <person name="Delehaunty K."/>
            <person name="Dinkelacker I."/>
            <person name="Fulton L."/>
            <person name="Fulton R."/>
            <person name="Godfrey J."/>
            <person name="Minx P."/>
            <person name="Mitreva M."/>
            <person name="Roeseler W."/>
            <person name="Tian H."/>
            <person name="Witte H."/>
            <person name="Yang S.P."/>
            <person name="Wilson R.K."/>
            <person name="Sommer R.J."/>
        </authorList>
    </citation>
    <scope>NUCLEOTIDE SEQUENCE [LARGE SCALE GENOMIC DNA]</scope>
    <source>
        <strain evidence="2">PS312</strain>
    </source>
</reference>
<evidence type="ECO:0000313" key="2">
    <source>
        <dbReference type="Proteomes" id="UP000005239"/>
    </source>
</evidence>
<organism evidence="1 2">
    <name type="scientific">Pristionchus pacificus</name>
    <name type="common">Parasitic nematode worm</name>
    <dbReference type="NCBI Taxonomy" id="54126"/>
    <lineage>
        <taxon>Eukaryota</taxon>
        <taxon>Metazoa</taxon>
        <taxon>Ecdysozoa</taxon>
        <taxon>Nematoda</taxon>
        <taxon>Chromadorea</taxon>
        <taxon>Rhabditida</taxon>
        <taxon>Rhabditina</taxon>
        <taxon>Diplogasteromorpha</taxon>
        <taxon>Diplogasteroidea</taxon>
        <taxon>Neodiplogasteridae</taxon>
        <taxon>Pristionchus</taxon>
    </lineage>
</organism>
<name>A0A2A6BX45_PRIPA</name>
<sequence length="88" mass="10293">MKMFPNSKQFLLASFCKIGYSEFRVLEKEGTQEAMKEEDDASLVEGWKTNLAILQSYDSGTRWKGQLLDYITLRFNAFREEDNARRVT</sequence>